<protein>
    <recommendedName>
        <fullName evidence="7 14">Ribonuclease HIII</fullName>
        <shortName evidence="14">RNase HIII</shortName>
        <ecNumber evidence="6 14">3.1.26.4</ecNumber>
    </recommendedName>
</protein>
<comment type="cofactor">
    <cofactor evidence="2">
        <name>Mg(2+)</name>
        <dbReference type="ChEBI" id="CHEBI:18420"/>
    </cofactor>
</comment>
<evidence type="ECO:0000313" key="19">
    <source>
        <dbReference type="Proteomes" id="UP000297975"/>
    </source>
</evidence>
<gene>
    <name evidence="14" type="primary">rnhC</name>
    <name evidence="18" type="ORF">E3U55_00900</name>
</gene>
<feature type="binding site" evidence="14 15">
    <location>
        <position position="200"/>
    </location>
    <ligand>
        <name>a divalent metal cation</name>
        <dbReference type="ChEBI" id="CHEBI:60240"/>
    </ligand>
</feature>
<dbReference type="GO" id="GO:0005737">
    <property type="term" value="C:cytoplasm"/>
    <property type="evidence" value="ECO:0007669"/>
    <property type="project" value="UniProtKB-SubCell"/>
</dbReference>
<dbReference type="OrthoDB" id="9777935at2"/>
<keyword evidence="12 14" id="KW-0378">Hydrolase</keyword>
<dbReference type="GO" id="GO:0003723">
    <property type="term" value="F:RNA binding"/>
    <property type="evidence" value="ECO:0007669"/>
    <property type="project" value="UniProtKB-UniRule"/>
</dbReference>
<dbReference type="FunFam" id="3.30.420.10:FF:000047">
    <property type="entry name" value="Ribonuclease HIII"/>
    <property type="match status" value="1"/>
</dbReference>
<comment type="catalytic activity">
    <reaction evidence="1 14 15">
        <text>Endonucleolytic cleavage to 5'-phosphomonoester.</text>
        <dbReference type="EC" id="3.1.26.4"/>
    </reaction>
</comment>
<dbReference type="InterPro" id="IPR012295">
    <property type="entry name" value="TBP_dom_sf"/>
</dbReference>
<dbReference type="RefSeq" id="WP_134338440.1">
    <property type="nucleotide sequence ID" value="NZ_SOPW01000001.1"/>
</dbReference>
<comment type="function">
    <text evidence="3 14">Endonuclease that specifically degrades the RNA of RNA-DNA hybrids.</text>
</comment>
<evidence type="ECO:0000256" key="5">
    <source>
        <dbReference type="ARBA" id="ARBA00008378"/>
    </source>
</evidence>
<keyword evidence="8 14" id="KW-0963">Cytoplasm</keyword>
<evidence type="ECO:0000313" key="18">
    <source>
        <dbReference type="EMBL" id="TFB24980.1"/>
    </source>
</evidence>
<dbReference type="GO" id="GO:0032299">
    <property type="term" value="C:ribonuclease H2 complex"/>
    <property type="evidence" value="ECO:0007669"/>
    <property type="project" value="TreeGrafter"/>
</dbReference>
<dbReference type="GO" id="GO:0000287">
    <property type="term" value="F:magnesium ion binding"/>
    <property type="evidence" value="ECO:0007669"/>
    <property type="project" value="UniProtKB-UniRule"/>
</dbReference>
<dbReference type="GO" id="GO:0006298">
    <property type="term" value="P:mismatch repair"/>
    <property type="evidence" value="ECO:0007669"/>
    <property type="project" value="TreeGrafter"/>
</dbReference>
<dbReference type="Gene3D" id="3.30.310.10">
    <property type="entry name" value="TATA-Binding Protein"/>
    <property type="match status" value="1"/>
</dbReference>
<dbReference type="GO" id="GO:0004523">
    <property type="term" value="F:RNA-DNA hybrid ribonuclease activity"/>
    <property type="evidence" value="ECO:0007669"/>
    <property type="project" value="UniProtKB-UniRule"/>
</dbReference>
<evidence type="ECO:0000256" key="14">
    <source>
        <dbReference type="HAMAP-Rule" id="MF_00053"/>
    </source>
</evidence>
<sequence length="301" mass="34024">MGQSVIKLDKQKMKKLVNYYTPYRSSKKPPYSVMVATINGCKITAYESGKVMFQGDTHADEAAKWGEVSGKSKEQSKSKAKPNFLDQAHIGSDEAGTGDYFGPITVAAVYATERQQELLRELGVKDSKTLKDPTIRKIVKDVLQTDIIYSSLTLNNEKYNQLQRKGWTQGRMKAWMHHHAIENIIKKSEGKADYEGILVDQFCEPEIFFKHVKATRSTPRQDLSFMTKAESYSIPVAAASMIARYRFLSEMNKLSKLVGFDLQKGASKIVDQQIKRIVKSKGEPFLDQIAKVHFANTKKAR</sequence>
<reference evidence="18 19" key="1">
    <citation type="submission" date="2019-03" db="EMBL/GenBank/DDBJ databases">
        <authorList>
            <person name="He R.-H."/>
        </authorList>
    </citation>
    <scope>NUCLEOTIDE SEQUENCE [LARGE SCALE GENOMIC DNA]</scope>
    <source>
        <strain evidence="19">SH 714</strain>
    </source>
</reference>
<evidence type="ECO:0000256" key="1">
    <source>
        <dbReference type="ARBA" id="ARBA00000077"/>
    </source>
</evidence>
<evidence type="ECO:0000256" key="10">
    <source>
        <dbReference type="ARBA" id="ARBA00022723"/>
    </source>
</evidence>
<evidence type="ECO:0000256" key="11">
    <source>
        <dbReference type="ARBA" id="ARBA00022759"/>
    </source>
</evidence>
<feature type="binding site" evidence="14 15">
    <location>
        <position position="93"/>
    </location>
    <ligand>
        <name>a divalent metal cation</name>
        <dbReference type="ChEBI" id="CHEBI:60240"/>
    </ligand>
</feature>
<feature type="region of interest" description="Disordered" evidence="16">
    <location>
        <begin position="65"/>
        <end position="85"/>
    </location>
</feature>
<dbReference type="EMBL" id="SOPW01000001">
    <property type="protein sequence ID" value="TFB24980.1"/>
    <property type="molecule type" value="Genomic_DNA"/>
</dbReference>
<name>A0A4Y8ISV2_9BACI</name>
<evidence type="ECO:0000256" key="12">
    <source>
        <dbReference type="ARBA" id="ARBA00022801"/>
    </source>
</evidence>
<proteinExistence type="inferred from homology"/>
<dbReference type="CDD" id="cd14796">
    <property type="entry name" value="RNAse_HIII_N"/>
    <property type="match status" value="1"/>
</dbReference>
<dbReference type="InterPro" id="IPR012337">
    <property type="entry name" value="RNaseH-like_sf"/>
</dbReference>
<evidence type="ECO:0000259" key="17">
    <source>
        <dbReference type="PROSITE" id="PS51975"/>
    </source>
</evidence>
<evidence type="ECO:0000256" key="13">
    <source>
        <dbReference type="ARBA" id="ARBA00022842"/>
    </source>
</evidence>
<organism evidence="18 19">
    <name type="scientific">Filobacillus milosensis</name>
    <dbReference type="NCBI Taxonomy" id="94137"/>
    <lineage>
        <taxon>Bacteria</taxon>
        <taxon>Bacillati</taxon>
        <taxon>Bacillota</taxon>
        <taxon>Bacilli</taxon>
        <taxon>Bacillales</taxon>
        <taxon>Bacillaceae</taxon>
        <taxon>Filobacillus</taxon>
    </lineage>
</organism>
<dbReference type="CDD" id="cd06590">
    <property type="entry name" value="RNase_HII_bacteria_HIII_like"/>
    <property type="match status" value="1"/>
</dbReference>
<dbReference type="EC" id="3.1.26.4" evidence="6 14"/>
<dbReference type="InterPro" id="IPR001352">
    <property type="entry name" value="RNase_HII/HIII"/>
</dbReference>
<keyword evidence="11 14" id="KW-0255">Endonuclease</keyword>
<evidence type="ECO:0000256" key="16">
    <source>
        <dbReference type="SAM" id="MobiDB-lite"/>
    </source>
</evidence>
<evidence type="ECO:0000256" key="4">
    <source>
        <dbReference type="ARBA" id="ARBA00004496"/>
    </source>
</evidence>
<dbReference type="PIRSF" id="PIRSF037748">
    <property type="entry name" value="RnhC"/>
    <property type="match status" value="1"/>
</dbReference>
<feature type="domain" description="RNase H type-2" evidence="17">
    <location>
        <begin position="87"/>
        <end position="301"/>
    </location>
</feature>
<dbReference type="Pfam" id="PF11858">
    <property type="entry name" value="DUF3378"/>
    <property type="match status" value="1"/>
</dbReference>
<dbReference type="PROSITE" id="PS51975">
    <property type="entry name" value="RNASE_H_2"/>
    <property type="match status" value="1"/>
</dbReference>
<keyword evidence="9 14" id="KW-0540">Nuclease</keyword>
<evidence type="ECO:0000256" key="9">
    <source>
        <dbReference type="ARBA" id="ARBA00022722"/>
    </source>
</evidence>
<dbReference type="PANTHER" id="PTHR10954">
    <property type="entry name" value="RIBONUCLEASE H2 SUBUNIT A"/>
    <property type="match status" value="1"/>
</dbReference>
<evidence type="ECO:0000256" key="3">
    <source>
        <dbReference type="ARBA" id="ARBA00004065"/>
    </source>
</evidence>
<comment type="similarity">
    <text evidence="5 14">Belongs to the RNase HII family. RnhC subfamily.</text>
</comment>
<comment type="cofactor">
    <cofactor evidence="14 15">
        <name>Mn(2+)</name>
        <dbReference type="ChEBI" id="CHEBI:29035"/>
    </cofactor>
    <cofactor evidence="14 15">
        <name>Mg(2+)</name>
        <dbReference type="ChEBI" id="CHEBI:18420"/>
    </cofactor>
    <text evidence="14 15">Manganese or magnesium. Binds 1 divalent metal ion per monomer in the absence of substrate. May bind a second metal ion after substrate binding.</text>
</comment>
<dbReference type="GO" id="GO:0043137">
    <property type="term" value="P:DNA replication, removal of RNA primer"/>
    <property type="evidence" value="ECO:0007669"/>
    <property type="project" value="TreeGrafter"/>
</dbReference>
<dbReference type="InterPro" id="IPR024567">
    <property type="entry name" value="RNase_HII/HIII_dom"/>
</dbReference>
<dbReference type="SUPFAM" id="SSF53098">
    <property type="entry name" value="Ribonuclease H-like"/>
    <property type="match status" value="1"/>
</dbReference>
<evidence type="ECO:0000256" key="7">
    <source>
        <dbReference type="ARBA" id="ARBA00021407"/>
    </source>
</evidence>
<feature type="compositionally biased region" description="Basic and acidic residues" evidence="16">
    <location>
        <begin position="65"/>
        <end position="77"/>
    </location>
</feature>
<evidence type="ECO:0000256" key="2">
    <source>
        <dbReference type="ARBA" id="ARBA00001946"/>
    </source>
</evidence>
<evidence type="ECO:0000256" key="8">
    <source>
        <dbReference type="ARBA" id="ARBA00022490"/>
    </source>
</evidence>
<dbReference type="Gene3D" id="3.30.420.10">
    <property type="entry name" value="Ribonuclease H-like superfamily/Ribonuclease H"/>
    <property type="match status" value="1"/>
</dbReference>
<dbReference type="NCBIfam" id="TIGR00716">
    <property type="entry name" value="rnhC"/>
    <property type="match status" value="1"/>
</dbReference>
<dbReference type="HAMAP" id="MF_00053">
    <property type="entry name" value="RNase_HIII"/>
    <property type="match status" value="1"/>
</dbReference>
<dbReference type="Pfam" id="PF01351">
    <property type="entry name" value="RNase_HII"/>
    <property type="match status" value="1"/>
</dbReference>
<dbReference type="PANTHER" id="PTHR10954:SF23">
    <property type="entry name" value="RIBONUCLEASE"/>
    <property type="match status" value="1"/>
</dbReference>
<dbReference type="InterPro" id="IPR004641">
    <property type="entry name" value="RNase_HIII"/>
</dbReference>
<evidence type="ECO:0000256" key="15">
    <source>
        <dbReference type="PROSITE-ProRule" id="PRU01319"/>
    </source>
</evidence>
<comment type="caution">
    <text evidence="18">The sequence shown here is derived from an EMBL/GenBank/DDBJ whole genome shotgun (WGS) entry which is preliminary data.</text>
</comment>
<dbReference type="Proteomes" id="UP000297975">
    <property type="component" value="Unassembled WGS sequence"/>
</dbReference>
<feature type="binding site" evidence="14 15">
    <location>
        <position position="94"/>
    </location>
    <ligand>
        <name>a divalent metal cation</name>
        <dbReference type="ChEBI" id="CHEBI:60240"/>
    </ligand>
</feature>
<comment type="subcellular location">
    <subcellularLocation>
        <location evidence="4 14">Cytoplasm</location>
    </subcellularLocation>
</comment>
<dbReference type="AlphaFoldDB" id="A0A4Y8ISV2"/>
<keyword evidence="10 14" id="KW-0479">Metal-binding</keyword>
<evidence type="ECO:0000256" key="6">
    <source>
        <dbReference type="ARBA" id="ARBA00012180"/>
    </source>
</evidence>
<keyword evidence="13 14" id="KW-0460">Magnesium</keyword>
<dbReference type="InterPro" id="IPR036397">
    <property type="entry name" value="RNaseH_sf"/>
</dbReference>
<dbReference type="InterPro" id="IPR024568">
    <property type="entry name" value="RNase_HIII_N"/>
</dbReference>
<keyword evidence="19" id="KW-1185">Reference proteome</keyword>
<accession>A0A4Y8ISV2</accession>